<reference evidence="6" key="1">
    <citation type="submission" date="2021-04" db="EMBL/GenBank/DDBJ databases">
        <authorList>
            <consortium name="Molecular Ecology Group"/>
        </authorList>
    </citation>
    <scope>NUCLEOTIDE SEQUENCE</scope>
</reference>
<protein>
    <recommendedName>
        <fullName evidence="5">MI domain-containing protein</fullName>
    </recommendedName>
</protein>
<evidence type="ECO:0000256" key="1">
    <source>
        <dbReference type="ARBA" id="ARBA00004604"/>
    </source>
</evidence>
<feature type="region of interest" description="Disordered" evidence="4">
    <location>
        <begin position="151"/>
        <end position="300"/>
    </location>
</feature>
<dbReference type="SMART" id="SM00543">
    <property type="entry name" value="MIF4G"/>
    <property type="match status" value="1"/>
</dbReference>
<organism evidence="6 7">
    <name type="scientific">Candidula unifasciata</name>
    <dbReference type="NCBI Taxonomy" id="100452"/>
    <lineage>
        <taxon>Eukaryota</taxon>
        <taxon>Metazoa</taxon>
        <taxon>Spiralia</taxon>
        <taxon>Lophotrochozoa</taxon>
        <taxon>Mollusca</taxon>
        <taxon>Gastropoda</taxon>
        <taxon>Heterobranchia</taxon>
        <taxon>Euthyneura</taxon>
        <taxon>Panpulmonata</taxon>
        <taxon>Eupulmonata</taxon>
        <taxon>Stylommatophora</taxon>
        <taxon>Helicina</taxon>
        <taxon>Helicoidea</taxon>
        <taxon>Geomitridae</taxon>
        <taxon>Candidula</taxon>
    </lineage>
</organism>
<dbReference type="OrthoDB" id="10260961at2759"/>
<sequence>MGKHSRTKMPPSKTLSRKERRKEERKLKKARRDAFAQRKFDVIKTLKNVDTAFKAKCQQEKLERLKLKKSKKKVEKKEEKKAVDNSRVEGLRLAIQRDEKELKQLEKHLKFRKKKGKTNIPSSFVTDGLDYILEATDSEKIKTFEDVTADIMNSKDSSDSETDSDIEALLGQDDESDIEEEEPDSSLVWDPSAKATKSILKVKTKKPQAQDKKVKFAKVDDIDDENGNQDSDEEDDDTAEEDEKDIDDTDEEDVDASEESASGVMSDEKDVSDDDDCIQEDKLPELGVSKKHKRDEESELKEDIYGRLRDAQGNVVKPGAAGAYVPPAKRAMMAGAPNEALQKRLKGFVNKVSEGTIQAISSQVEALYLDNSRADVNETLTGLIMEAVVTPVLCPERLAEELAMLVAILHSNVGSEVGAFVLQKLIRKFADLLLESDYGAGKLMENTLLLIANIYNFKVTHSKLIFDIMEKFMLSFGERDIELLLHVLKAVGFSLRKDDPARLKQAILDIQAKAHSAESSGTDGLKSRIRFMLDVLMAIKNNNMRKIPGYDSTHLEHLRKIIKNFMKGHGLGEDQLTISLEDLLKADHSGKWWIVGSAWEGRKDSIENIKEAKSKVETSVVGTVTKQLLTLAKQQGMNTDIRRHIFCILGTSEDFEDAFSRLLRLGLNRTQEREIIHVLVHCCLNERTYNPFYSFLAQKFCTFDRRFTMTVQFTMWDKFKEIDSIDTVARNNLGQLLSHLLVTKSLSLSIFKVVEFGMESKKMIRLMAQVLTEVLSSSKETTVLEIFERIAPFPKLNTLRHGLQVFMKVHLKNKGLPESTRELLQERIEKADSAMFSHQASNMLL</sequence>
<dbReference type="Pfam" id="PF02854">
    <property type="entry name" value="MIF4G"/>
    <property type="match status" value="1"/>
</dbReference>
<dbReference type="Gene3D" id="1.25.40.180">
    <property type="match status" value="1"/>
</dbReference>
<dbReference type="SMART" id="SM00544">
    <property type="entry name" value="MA3"/>
    <property type="match status" value="1"/>
</dbReference>
<evidence type="ECO:0000256" key="3">
    <source>
        <dbReference type="ARBA" id="ARBA00023242"/>
    </source>
</evidence>
<evidence type="ECO:0000313" key="6">
    <source>
        <dbReference type="EMBL" id="CAG5131202.1"/>
    </source>
</evidence>
<accession>A0A8S3ZTX8</accession>
<gene>
    <name evidence="6" type="ORF">CUNI_LOCUS16760</name>
</gene>
<dbReference type="PROSITE" id="PS51366">
    <property type="entry name" value="MI"/>
    <property type="match status" value="1"/>
</dbReference>
<comment type="caution">
    <text evidence="6">The sequence shown here is derived from an EMBL/GenBank/DDBJ whole genome shotgun (WGS) entry which is preliminary data.</text>
</comment>
<evidence type="ECO:0000256" key="4">
    <source>
        <dbReference type="SAM" id="MobiDB-lite"/>
    </source>
</evidence>
<comment type="subcellular location">
    <subcellularLocation>
        <location evidence="1">Nucleus</location>
        <location evidence="1">Nucleolus</location>
    </subcellularLocation>
</comment>
<dbReference type="Pfam" id="PF02847">
    <property type="entry name" value="MA3"/>
    <property type="match status" value="1"/>
</dbReference>
<proteinExistence type="inferred from homology"/>
<dbReference type="GO" id="GO:0042274">
    <property type="term" value="P:ribosomal small subunit biogenesis"/>
    <property type="evidence" value="ECO:0007669"/>
    <property type="project" value="TreeGrafter"/>
</dbReference>
<dbReference type="SUPFAM" id="SSF48371">
    <property type="entry name" value="ARM repeat"/>
    <property type="match status" value="1"/>
</dbReference>
<dbReference type="EMBL" id="CAJHNH020004524">
    <property type="protein sequence ID" value="CAG5131202.1"/>
    <property type="molecule type" value="Genomic_DNA"/>
</dbReference>
<dbReference type="GO" id="GO:0003723">
    <property type="term" value="F:RNA binding"/>
    <property type="evidence" value="ECO:0007669"/>
    <property type="project" value="InterPro"/>
</dbReference>
<evidence type="ECO:0000313" key="7">
    <source>
        <dbReference type="Proteomes" id="UP000678393"/>
    </source>
</evidence>
<dbReference type="InterPro" id="IPR003891">
    <property type="entry name" value="Initiation_fac_eIF4g_MI"/>
</dbReference>
<dbReference type="InterPro" id="IPR016024">
    <property type="entry name" value="ARM-type_fold"/>
</dbReference>
<evidence type="ECO:0000259" key="5">
    <source>
        <dbReference type="PROSITE" id="PS51366"/>
    </source>
</evidence>
<comment type="similarity">
    <text evidence="2">Belongs to the CWC22 family.</text>
</comment>
<dbReference type="AlphaFoldDB" id="A0A8S3ZTX8"/>
<dbReference type="FunFam" id="1.25.40.180:FF:000032">
    <property type="entry name" value="Nucleolar MIF4G domain-containing protein 1"/>
    <property type="match status" value="1"/>
</dbReference>
<keyword evidence="3" id="KW-0539">Nucleus</keyword>
<evidence type="ECO:0000256" key="2">
    <source>
        <dbReference type="ARBA" id="ARBA00006856"/>
    </source>
</evidence>
<keyword evidence="7" id="KW-1185">Reference proteome</keyword>
<feature type="compositionally biased region" description="Acidic residues" evidence="4">
    <location>
        <begin position="159"/>
        <end position="184"/>
    </location>
</feature>
<feature type="region of interest" description="Disordered" evidence="4">
    <location>
        <begin position="1"/>
        <end position="33"/>
    </location>
</feature>
<feature type="compositionally biased region" description="Acidic residues" evidence="4">
    <location>
        <begin position="221"/>
        <end position="258"/>
    </location>
</feature>
<dbReference type="Proteomes" id="UP000678393">
    <property type="component" value="Unassembled WGS sequence"/>
</dbReference>
<dbReference type="InterPro" id="IPR050781">
    <property type="entry name" value="CWC22_splicing_factor"/>
</dbReference>
<feature type="compositionally biased region" description="Basic and acidic residues" evidence="4">
    <location>
        <begin position="21"/>
        <end position="33"/>
    </location>
</feature>
<dbReference type="GO" id="GO:0005730">
    <property type="term" value="C:nucleolus"/>
    <property type="evidence" value="ECO:0007669"/>
    <property type="project" value="UniProtKB-SubCell"/>
</dbReference>
<name>A0A8S3ZTX8_9EUPU</name>
<dbReference type="InterPro" id="IPR003890">
    <property type="entry name" value="MIF4G-like_typ-3"/>
</dbReference>
<dbReference type="PANTHER" id="PTHR18034:SF4">
    <property type="entry name" value="NUCLEOLAR MIF4G DOMAIN-CONTAINING PROTEIN 1"/>
    <property type="match status" value="1"/>
</dbReference>
<feature type="compositionally biased region" description="Basic and acidic residues" evidence="4">
    <location>
        <begin position="208"/>
        <end position="220"/>
    </location>
</feature>
<feature type="domain" description="MI" evidence="5">
    <location>
        <begin position="640"/>
        <end position="756"/>
    </location>
</feature>
<dbReference type="PANTHER" id="PTHR18034">
    <property type="entry name" value="CELL CYCLE CONTROL PROTEIN CWF22-RELATED"/>
    <property type="match status" value="1"/>
</dbReference>